<dbReference type="EMBL" id="JAEMGP010000007">
    <property type="protein sequence ID" value="KAG5207008.1"/>
    <property type="molecule type" value="Genomic_DNA"/>
</dbReference>
<dbReference type="InterPro" id="IPR003599">
    <property type="entry name" value="Ig_sub"/>
</dbReference>
<feature type="domain" description="Ig-like" evidence="9">
    <location>
        <begin position="650"/>
        <end position="761"/>
    </location>
</feature>
<dbReference type="Pfam" id="PF07686">
    <property type="entry name" value="V-set"/>
    <property type="match status" value="5"/>
</dbReference>
<evidence type="ECO:0000313" key="11">
    <source>
        <dbReference type="Proteomes" id="UP000664991"/>
    </source>
</evidence>
<keyword evidence="6" id="KW-1279">T cell receptor</keyword>
<evidence type="ECO:0000256" key="6">
    <source>
        <dbReference type="ARBA" id="ARBA00043266"/>
    </source>
</evidence>
<reference evidence="10 11" key="1">
    <citation type="submission" date="2020-12" db="EMBL/GenBank/DDBJ databases">
        <title>De novo assembly of Tibetan sheep genome.</title>
        <authorList>
            <person name="Li X."/>
        </authorList>
    </citation>
    <scope>NUCLEOTIDE SEQUENCE [LARGE SCALE GENOMIC DNA]</scope>
    <source>
        <tissue evidence="10">Heart</tissue>
    </source>
</reference>
<dbReference type="GO" id="GO:0042101">
    <property type="term" value="C:T cell receptor complex"/>
    <property type="evidence" value="ECO:0007669"/>
    <property type="project" value="UniProtKB-KW"/>
</dbReference>
<feature type="signal peptide" evidence="8">
    <location>
        <begin position="1"/>
        <end position="21"/>
    </location>
</feature>
<keyword evidence="3" id="KW-1064">Adaptive immunity</keyword>
<dbReference type="InterPro" id="IPR051006">
    <property type="entry name" value="TCR_variable_domain"/>
</dbReference>
<evidence type="ECO:0000256" key="4">
    <source>
        <dbReference type="ARBA" id="ARBA00023170"/>
    </source>
</evidence>
<organism evidence="10 11">
    <name type="scientific">Ovis aries</name>
    <name type="common">Sheep</name>
    <dbReference type="NCBI Taxonomy" id="9940"/>
    <lineage>
        <taxon>Eukaryota</taxon>
        <taxon>Metazoa</taxon>
        <taxon>Chordata</taxon>
        <taxon>Craniata</taxon>
        <taxon>Vertebrata</taxon>
        <taxon>Euteleostomi</taxon>
        <taxon>Mammalia</taxon>
        <taxon>Eutheria</taxon>
        <taxon>Laurasiatheria</taxon>
        <taxon>Artiodactyla</taxon>
        <taxon>Ruminantia</taxon>
        <taxon>Pecora</taxon>
        <taxon>Bovidae</taxon>
        <taxon>Caprinae</taxon>
        <taxon>Ovis</taxon>
    </lineage>
</organism>
<gene>
    <name evidence="10" type="ORF">JEQ12_018581</name>
</gene>
<feature type="domain" description="Ig-like" evidence="9">
    <location>
        <begin position="51"/>
        <end position="151"/>
    </location>
</feature>
<dbReference type="GO" id="GO:0002250">
    <property type="term" value="P:adaptive immune response"/>
    <property type="evidence" value="ECO:0007669"/>
    <property type="project" value="UniProtKB-KW"/>
</dbReference>
<evidence type="ECO:0000256" key="7">
    <source>
        <dbReference type="SAM" id="MobiDB-lite"/>
    </source>
</evidence>
<name>A0A836D1Z7_SHEEP</name>
<dbReference type="PANTHER" id="PTHR19343:SF3">
    <property type="entry name" value="T CELL RECEPTOR ALPHA VARIABLE 12-2"/>
    <property type="match status" value="1"/>
</dbReference>
<accession>A0A836D1Z7</accession>
<dbReference type="PANTHER" id="PTHR19343">
    <property type="entry name" value="T CELL RECEPTOR ALPHA VARIABLE 1-2"/>
    <property type="match status" value="1"/>
</dbReference>
<feature type="domain" description="Ig-like" evidence="9">
    <location>
        <begin position="366"/>
        <end position="476"/>
    </location>
</feature>
<evidence type="ECO:0000256" key="5">
    <source>
        <dbReference type="ARBA" id="ARBA00023319"/>
    </source>
</evidence>
<keyword evidence="1 8" id="KW-0732">Signal</keyword>
<evidence type="ECO:0000259" key="9">
    <source>
        <dbReference type="PROSITE" id="PS50835"/>
    </source>
</evidence>
<feature type="domain" description="Ig-like" evidence="9">
    <location>
        <begin position="511"/>
        <end position="607"/>
    </location>
</feature>
<keyword evidence="5" id="KW-0393">Immunoglobulin domain</keyword>
<evidence type="ECO:0000256" key="2">
    <source>
        <dbReference type="ARBA" id="ARBA00022859"/>
    </source>
</evidence>
<dbReference type="Gene3D" id="2.60.40.10">
    <property type="entry name" value="Immunoglobulins"/>
    <property type="match status" value="6"/>
</dbReference>
<sequence length="806" mass="89181">MLLSSLLKVVVASLFLGQTGGDSVTQLSNQVTLPEKAAVTINCIYLATGHPLFFAVSSQQNTVEQSPASLPVPEGAISSLGCIYSDSASQYLAWYRQYPGKRPEFLLNVYPDKDKEEGKFKAQSNKTKKHVSLRIRDSEPSDSATYLCAVSTQCSPGTCRLCPNLLGPRQRLLESLGCRAQTFCRLSRCECGLRVTVEKPESVSVTRGTSGDSVTQTEGVVILPEKASLTLKCTYQSSYSDILFWYVQYKNKELELLLKSSLGDQKRFNKAPQLLLKGLTADKKVEHEGFQATLVQSDRSFHLQKRAVQASDSAVYYCALSDTVTQGCGGAEHKPRVQMGLWLWAALRGVLFLSPELLVALEMLLPKQVAFLANGASSKQDVSQSPEALSVREGDSLVLNCSYTDSALYFLQWFRQDPGKGLISLLSIQANQKEQTSGRITVSLDKSSRHSALYIATSQRRVSGQQKEKSDQEQVKQSPQPLTVQEGEVSILNCSYEKSAFDYFPWYRQYPGTVIDAKTTQPNSMDCAEGEDVNLPCNHSTISGNDYIHWYRQNPNQSPQYVIHGFRDTVNGSMASLTIASDRKSSTLVLPQLIECAGNHPIVKKMNGQQIKHFPEFLLLQEGENFTTYCNSSSLLSSLQSYKQTPGGSPVLLMILAKSGEVKTQQRWTGTVINAKTTQPSSMDCAEGEDVNLPCNHSTIGGNDYIHWYRQNPNQSPQYVIHGLRGTVNRSMASLHIASDRKSSTLVLPQVTLRDAAVYYCALREAHWDRQGCTCAVSLVGRWGDGVGRAVTRAILESSRRRIREQ</sequence>
<dbReference type="GO" id="GO:0042605">
    <property type="term" value="F:peptide antigen binding"/>
    <property type="evidence" value="ECO:0007669"/>
    <property type="project" value="TreeGrafter"/>
</dbReference>
<feature type="domain" description="Ig-like" evidence="9">
    <location>
        <begin position="200"/>
        <end position="338"/>
    </location>
</feature>
<dbReference type="PROSITE" id="PS50835">
    <property type="entry name" value="IG_LIKE"/>
    <property type="match status" value="5"/>
</dbReference>
<evidence type="ECO:0000256" key="8">
    <source>
        <dbReference type="SAM" id="SignalP"/>
    </source>
</evidence>
<feature type="chain" id="PRO_5032569674" description="Ig-like domain-containing protein" evidence="8">
    <location>
        <begin position="22"/>
        <end position="806"/>
    </location>
</feature>
<protein>
    <recommendedName>
        <fullName evidence="9">Ig-like domain-containing protein</fullName>
    </recommendedName>
</protein>
<evidence type="ECO:0000313" key="10">
    <source>
        <dbReference type="EMBL" id="KAG5207008.1"/>
    </source>
</evidence>
<dbReference type="InterPro" id="IPR007110">
    <property type="entry name" value="Ig-like_dom"/>
</dbReference>
<evidence type="ECO:0000256" key="1">
    <source>
        <dbReference type="ARBA" id="ARBA00022729"/>
    </source>
</evidence>
<dbReference type="InterPro" id="IPR013106">
    <property type="entry name" value="Ig_V-set"/>
</dbReference>
<comment type="caution">
    <text evidence="10">The sequence shown here is derived from an EMBL/GenBank/DDBJ whole genome shotgun (WGS) entry which is preliminary data.</text>
</comment>
<evidence type="ECO:0000256" key="3">
    <source>
        <dbReference type="ARBA" id="ARBA00023130"/>
    </source>
</evidence>
<dbReference type="SMART" id="SM00409">
    <property type="entry name" value="IG"/>
    <property type="match status" value="5"/>
</dbReference>
<keyword evidence="4" id="KW-0675">Receptor</keyword>
<dbReference type="SUPFAM" id="SSF48726">
    <property type="entry name" value="Immunoglobulin"/>
    <property type="match status" value="6"/>
</dbReference>
<dbReference type="Proteomes" id="UP000664991">
    <property type="component" value="Unassembled WGS sequence"/>
</dbReference>
<dbReference type="SMART" id="SM00406">
    <property type="entry name" value="IGv"/>
    <property type="match status" value="5"/>
</dbReference>
<feature type="region of interest" description="Disordered" evidence="7">
    <location>
        <begin position="462"/>
        <end position="482"/>
    </location>
</feature>
<dbReference type="InterPro" id="IPR013783">
    <property type="entry name" value="Ig-like_fold"/>
</dbReference>
<dbReference type="AlphaFoldDB" id="A0A836D1Z7"/>
<dbReference type="InterPro" id="IPR036179">
    <property type="entry name" value="Ig-like_dom_sf"/>
</dbReference>
<proteinExistence type="predicted"/>
<keyword evidence="2" id="KW-0391">Immunity</keyword>